<comment type="caution">
    <text evidence="1">The sequence shown here is derived from an EMBL/GenBank/DDBJ whole genome shotgun (WGS) entry which is preliminary data.</text>
</comment>
<reference evidence="1 2" key="1">
    <citation type="submission" date="2023-01" db="EMBL/GenBank/DDBJ databases">
        <title>Analysis of 21 Apiospora genomes using comparative genomics revels a genus with tremendous synthesis potential of carbohydrate active enzymes and secondary metabolites.</title>
        <authorList>
            <person name="Sorensen T."/>
        </authorList>
    </citation>
    <scope>NUCLEOTIDE SEQUENCE [LARGE SCALE GENOMIC DNA]</scope>
    <source>
        <strain evidence="1 2">CBS 114990</strain>
    </source>
</reference>
<sequence>MELLPPEIILGMVEQHMNMATVMQFMQTTKARFPALPGVAWRGEPRWQHAVCRPRAMCYPRAAPSVASLPPTPSAQSWSWTSGKSASATPCGATFWEHGQSPLLGPLTRRQQARLLELMRASLCHCDHIADIAAACSDPRTPAQTRTAQIDYVASLSTEQLAALFYTVDMAGFGFVRARKYEAEDPLVWEKITVFEECLLRHGSWFLWAHLQGGQANHAAQLIEAGLKELTDWETGKEGMLPGLRMSLVDAYRARLEDAHDVDLEASLRERVRRLVMAPQNT</sequence>
<organism evidence="1 2">
    <name type="scientific">Apiospora hydei</name>
    <dbReference type="NCBI Taxonomy" id="1337664"/>
    <lineage>
        <taxon>Eukaryota</taxon>
        <taxon>Fungi</taxon>
        <taxon>Dikarya</taxon>
        <taxon>Ascomycota</taxon>
        <taxon>Pezizomycotina</taxon>
        <taxon>Sordariomycetes</taxon>
        <taxon>Xylariomycetidae</taxon>
        <taxon>Amphisphaeriales</taxon>
        <taxon>Apiosporaceae</taxon>
        <taxon>Apiospora</taxon>
    </lineage>
</organism>
<dbReference type="Proteomes" id="UP001433268">
    <property type="component" value="Unassembled WGS sequence"/>
</dbReference>
<dbReference type="GeneID" id="92041393"/>
<keyword evidence="2" id="KW-1185">Reference proteome</keyword>
<proteinExistence type="predicted"/>
<evidence type="ECO:0000313" key="2">
    <source>
        <dbReference type="Proteomes" id="UP001433268"/>
    </source>
</evidence>
<accession>A0ABR1X116</accession>
<name>A0ABR1X116_9PEZI</name>
<protein>
    <submittedName>
        <fullName evidence="1">Uncharacterized protein</fullName>
    </submittedName>
</protein>
<dbReference type="RefSeq" id="XP_066671951.1">
    <property type="nucleotide sequence ID" value="XM_066808333.1"/>
</dbReference>
<evidence type="ECO:0000313" key="1">
    <source>
        <dbReference type="EMBL" id="KAK8089057.1"/>
    </source>
</evidence>
<dbReference type="EMBL" id="JAQQWN010000004">
    <property type="protein sequence ID" value="KAK8089057.1"/>
    <property type="molecule type" value="Genomic_DNA"/>
</dbReference>
<gene>
    <name evidence="1" type="ORF">PG997_004018</name>
</gene>